<evidence type="ECO:0000256" key="3">
    <source>
        <dbReference type="SAM" id="Coils"/>
    </source>
</evidence>
<feature type="coiled-coil region" evidence="3">
    <location>
        <begin position="121"/>
        <end position="202"/>
    </location>
</feature>
<organism evidence="7 8">
    <name type="scientific">Floridaenema flaviceps BLCC-F50</name>
    <dbReference type="NCBI Taxonomy" id="3153642"/>
    <lineage>
        <taxon>Bacteria</taxon>
        <taxon>Bacillati</taxon>
        <taxon>Cyanobacteriota</taxon>
        <taxon>Cyanophyceae</taxon>
        <taxon>Oscillatoriophycideae</taxon>
        <taxon>Aerosakkonematales</taxon>
        <taxon>Aerosakkonemataceae</taxon>
        <taxon>Floridanema</taxon>
        <taxon>Floridanema flaviceps</taxon>
    </lineage>
</organism>
<dbReference type="Pfam" id="PF25917">
    <property type="entry name" value="BSH_RND"/>
    <property type="match status" value="1"/>
</dbReference>
<evidence type="ECO:0000313" key="7">
    <source>
        <dbReference type="EMBL" id="MFB2897425.1"/>
    </source>
</evidence>
<name>A0ABV4Y122_9CYAN</name>
<keyword evidence="4" id="KW-1133">Transmembrane helix</keyword>
<dbReference type="Gene3D" id="2.40.30.170">
    <property type="match status" value="1"/>
</dbReference>
<keyword evidence="8" id="KW-1185">Reference proteome</keyword>
<dbReference type="InterPro" id="IPR050465">
    <property type="entry name" value="UPF0194_transport"/>
</dbReference>
<dbReference type="PANTHER" id="PTHR32347">
    <property type="entry name" value="EFFLUX SYSTEM COMPONENT YKNX-RELATED"/>
    <property type="match status" value="1"/>
</dbReference>
<evidence type="ECO:0000259" key="5">
    <source>
        <dbReference type="Pfam" id="PF25917"/>
    </source>
</evidence>
<dbReference type="InterPro" id="IPR058792">
    <property type="entry name" value="Beta-barrel_RND_2"/>
</dbReference>
<proteinExistence type="predicted"/>
<reference evidence="7 8" key="1">
    <citation type="submission" date="2024-09" db="EMBL/GenBank/DDBJ databases">
        <title>Floridaenema gen nov. (Aerosakkonemataceae, Aerosakkonematales ord. nov., Cyanobacteria) from benthic tropical and subtropical fresh waters, with the description of four new species.</title>
        <authorList>
            <person name="Moretto J.A."/>
            <person name="Berthold D.E."/>
            <person name="Lefler F.W."/>
            <person name="Huang I.-S."/>
            <person name="Laughinghouse H. IV."/>
        </authorList>
    </citation>
    <scope>NUCLEOTIDE SEQUENCE [LARGE SCALE GENOMIC DNA]</scope>
    <source>
        <strain evidence="7 8">BLCC-F50</strain>
    </source>
</reference>
<evidence type="ECO:0000256" key="4">
    <source>
        <dbReference type="SAM" id="Phobius"/>
    </source>
</evidence>
<dbReference type="EMBL" id="JBHFNR010000251">
    <property type="protein sequence ID" value="MFB2897425.1"/>
    <property type="molecule type" value="Genomic_DNA"/>
</dbReference>
<sequence length="519" mass="57248">MSQINTFFSRTISTTIVSLPLVVMGVLATKFLLPELKNPESNFYQSSMGYPAVQRKAGQPIKVQTVAVQTKSLADNLAAPGESVALQKVDVRSQISGAVEKVYVTEGQWIRKGQPLIELQKAVFEAEVDKAKNDLTTAEQNLQTLESSAPAKLLELKQNVKLAQARLIAAKTKQQQIDGLAEEELKNNVAAAIVRLKTAEQKLKQIKLLAQQGAIPKFQLYDMEDTYATRKKELLMAQQGSLETQNKRFINQDFSFTRQNELIAAEQELELTQKRLQKELADARLTLENKKIELQEAQRNLNKTVIYATTNGLVSQVNINAGEIADSRSSESLVTLTQEVVFKAYIDQARLNAVKVGDSATVRLIAYPGRTFSGRVVQLNPTVQTDAVRPSKVGIDRQFTYSVWVAVEDLQMPPGLQGFVQFEQGKTALVIPESAVTHLSGSEGMVMVASSGIAIVKKVRLGNLFDNQREVLEGLELGEQVIPSARALYPGDRIDIDTAQSEDSKNNISSNELFFIPGN</sequence>
<evidence type="ECO:0000256" key="1">
    <source>
        <dbReference type="ARBA" id="ARBA00004196"/>
    </source>
</evidence>
<dbReference type="InterPro" id="IPR058625">
    <property type="entry name" value="MdtA-like_BSH"/>
</dbReference>
<dbReference type="RefSeq" id="WP_413267031.1">
    <property type="nucleotide sequence ID" value="NZ_JBHFNR010000251.1"/>
</dbReference>
<feature type="domain" description="Multidrug resistance protein MdtA-like barrel-sandwich hybrid" evidence="5">
    <location>
        <begin position="88"/>
        <end position="336"/>
    </location>
</feature>
<keyword evidence="2 3" id="KW-0175">Coiled coil</keyword>
<dbReference type="Proteomes" id="UP001576784">
    <property type="component" value="Unassembled WGS sequence"/>
</dbReference>
<evidence type="ECO:0000259" key="6">
    <source>
        <dbReference type="Pfam" id="PF25954"/>
    </source>
</evidence>
<feature type="domain" description="CusB-like beta-barrel" evidence="6">
    <location>
        <begin position="344"/>
        <end position="386"/>
    </location>
</feature>
<dbReference type="Pfam" id="PF25954">
    <property type="entry name" value="Beta-barrel_RND_2"/>
    <property type="match status" value="1"/>
</dbReference>
<dbReference type="Gene3D" id="2.40.420.20">
    <property type="match status" value="1"/>
</dbReference>
<keyword evidence="4" id="KW-0812">Transmembrane</keyword>
<dbReference type="PRINTS" id="PR01490">
    <property type="entry name" value="RTXTOXIND"/>
</dbReference>
<dbReference type="Gene3D" id="2.40.50.100">
    <property type="match status" value="1"/>
</dbReference>
<accession>A0ABV4Y122</accession>
<comment type="caution">
    <text evidence="7">The sequence shown here is derived from an EMBL/GenBank/DDBJ whole genome shotgun (WGS) entry which is preliminary data.</text>
</comment>
<gene>
    <name evidence="7" type="ORF">ACE1CI_31290</name>
</gene>
<keyword evidence="4" id="KW-0472">Membrane</keyword>
<evidence type="ECO:0000313" key="8">
    <source>
        <dbReference type="Proteomes" id="UP001576784"/>
    </source>
</evidence>
<evidence type="ECO:0000256" key="2">
    <source>
        <dbReference type="ARBA" id="ARBA00023054"/>
    </source>
</evidence>
<protein>
    <submittedName>
        <fullName evidence="7">Efflux RND transporter periplasmic adaptor subunit</fullName>
    </submittedName>
</protein>
<comment type="subcellular location">
    <subcellularLocation>
        <location evidence="1">Cell envelope</location>
    </subcellularLocation>
</comment>
<feature type="coiled-coil region" evidence="3">
    <location>
        <begin position="259"/>
        <end position="304"/>
    </location>
</feature>
<dbReference type="SUPFAM" id="SSF111369">
    <property type="entry name" value="HlyD-like secretion proteins"/>
    <property type="match status" value="2"/>
</dbReference>
<dbReference type="Gene3D" id="1.10.287.470">
    <property type="entry name" value="Helix hairpin bin"/>
    <property type="match status" value="1"/>
</dbReference>
<feature type="transmembrane region" description="Helical" evidence="4">
    <location>
        <begin position="12"/>
        <end position="33"/>
    </location>
</feature>